<evidence type="ECO:0000256" key="4">
    <source>
        <dbReference type="ARBA" id="ARBA00023115"/>
    </source>
</evidence>
<dbReference type="PANTHER" id="PTHR11570:SF38">
    <property type="entry name" value="S-ADENOSYLMETHIONINE DECARBOXYLASE PROENZYME 4"/>
    <property type="match status" value="1"/>
</dbReference>
<dbReference type="Proteomes" id="UP000243459">
    <property type="component" value="Chromosome 2"/>
</dbReference>
<keyword evidence="3" id="KW-0745">Spermidine biosynthesis</keyword>
<protein>
    <recommendedName>
        <fullName evidence="7">S-adenosylmethionine decarboxylase proenzyme</fullName>
    </recommendedName>
</protein>
<sequence length="190" mass="21054">MSVSGFEGFEKRLELRFFGDDPLGLRRLPISTINQVLTPCNAPLCPDELGTAAFDAQPSPHSCFADEVTYLERFLPSDLRHRKACILPSNGRHSWHVFSASVFDEGIQVLDELTVEVCMTDLDRELASGFYRKKADHSLSGDEVGRAMTQSTGIDGINPRSLVCGFAFEPCGYSMNSLDGDFYSRSSRSE</sequence>
<dbReference type="InterPro" id="IPR048283">
    <property type="entry name" value="AdoMetDC-like"/>
</dbReference>
<dbReference type="GO" id="GO:0005829">
    <property type="term" value="C:cytosol"/>
    <property type="evidence" value="ECO:0007669"/>
    <property type="project" value="TreeGrafter"/>
</dbReference>
<keyword evidence="6" id="KW-1185">Reference proteome</keyword>
<dbReference type="GO" id="GO:0006597">
    <property type="term" value="P:spermine biosynthetic process"/>
    <property type="evidence" value="ECO:0007669"/>
    <property type="project" value="EnsemblPlants"/>
</dbReference>
<dbReference type="UniPathway" id="UPA00331">
    <property type="reaction ID" value="UER00451"/>
</dbReference>
<gene>
    <name evidence="5" type="ORF">A4U43_C02F19900</name>
</gene>
<dbReference type="PANTHER" id="PTHR11570">
    <property type="entry name" value="S-ADENOSYLMETHIONINE DECARBOXYLASE"/>
    <property type="match status" value="1"/>
</dbReference>
<evidence type="ECO:0000313" key="5">
    <source>
        <dbReference type="EMBL" id="ONK78540.1"/>
    </source>
</evidence>
<dbReference type="Pfam" id="PF01536">
    <property type="entry name" value="SAM_decarbox"/>
    <property type="match status" value="1"/>
</dbReference>
<comment type="pathway">
    <text evidence="1">Amine and polyamine biosynthesis; S-adenosylmethioninamine biosynthesis; S-adenosylmethioninamine from S-adenosyl-L-methionine: step 1/1.</text>
</comment>
<dbReference type="GO" id="GO:0008295">
    <property type="term" value="P:spermidine biosynthetic process"/>
    <property type="evidence" value="ECO:0007669"/>
    <property type="project" value="UniProtKB-KW"/>
</dbReference>
<evidence type="ECO:0000256" key="3">
    <source>
        <dbReference type="ARBA" id="ARBA00023066"/>
    </source>
</evidence>
<dbReference type="EMBL" id="CM007382">
    <property type="protein sequence ID" value="ONK78540.1"/>
    <property type="molecule type" value="Genomic_DNA"/>
</dbReference>
<dbReference type="Gene3D" id="3.30.360.50">
    <property type="entry name" value="S-adenosylmethionine decarboxylase"/>
    <property type="match status" value="1"/>
</dbReference>
<organism evidence="5 6">
    <name type="scientific">Asparagus officinalis</name>
    <name type="common">Garden asparagus</name>
    <dbReference type="NCBI Taxonomy" id="4686"/>
    <lineage>
        <taxon>Eukaryota</taxon>
        <taxon>Viridiplantae</taxon>
        <taxon>Streptophyta</taxon>
        <taxon>Embryophyta</taxon>
        <taxon>Tracheophyta</taxon>
        <taxon>Spermatophyta</taxon>
        <taxon>Magnoliopsida</taxon>
        <taxon>Liliopsida</taxon>
        <taxon>Asparagales</taxon>
        <taxon>Asparagaceae</taxon>
        <taxon>Asparagoideae</taxon>
        <taxon>Asparagus</taxon>
    </lineage>
</organism>
<dbReference type="AlphaFoldDB" id="A0A5P1FPH1"/>
<evidence type="ECO:0000313" key="6">
    <source>
        <dbReference type="Proteomes" id="UP000243459"/>
    </source>
</evidence>
<name>A0A5P1FPH1_ASPOF</name>
<reference evidence="6" key="1">
    <citation type="journal article" date="2017" name="Nat. Commun.">
        <title>The asparagus genome sheds light on the origin and evolution of a young Y chromosome.</title>
        <authorList>
            <person name="Harkess A."/>
            <person name="Zhou J."/>
            <person name="Xu C."/>
            <person name="Bowers J.E."/>
            <person name="Van der Hulst R."/>
            <person name="Ayyampalayam S."/>
            <person name="Mercati F."/>
            <person name="Riccardi P."/>
            <person name="McKain M.R."/>
            <person name="Kakrana A."/>
            <person name="Tang H."/>
            <person name="Ray J."/>
            <person name="Groenendijk J."/>
            <person name="Arikit S."/>
            <person name="Mathioni S.M."/>
            <person name="Nakano M."/>
            <person name="Shan H."/>
            <person name="Telgmann-Rauber A."/>
            <person name="Kanno A."/>
            <person name="Yue Z."/>
            <person name="Chen H."/>
            <person name="Li W."/>
            <person name="Chen Y."/>
            <person name="Xu X."/>
            <person name="Zhang Y."/>
            <person name="Luo S."/>
            <person name="Chen H."/>
            <person name="Gao J."/>
            <person name="Mao Z."/>
            <person name="Pires J.C."/>
            <person name="Luo M."/>
            <person name="Kudrna D."/>
            <person name="Wing R.A."/>
            <person name="Meyers B.C."/>
            <person name="Yi K."/>
            <person name="Kong H."/>
            <person name="Lavrijsen P."/>
            <person name="Sunseri F."/>
            <person name="Falavigna A."/>
            <person name="Ye Y."/>
            <person name="Leebens-Mack J.H."/>
            <person name="Chen G."/>
        </authorList>
    </citation>
    <scope>NUCLEOTIDE SEQUENCE [LARGE SCALE GENOMIC DNA]</scope>
    <source>
        <strain evidence="6">cv. DH0086</strain>
    </source>
</reference>
<keyword evidence="4" id="KW-0620">Polyamine biosynthesis</keyword>
<accession>A0A5P1FPH1</accession>
<evidence type="ECO:0000256" key="2">
    <source>
        <dbReference type="ARBA" id="ARBA00008466"/>
    </source>
</evidence>
<dbReference type="InterPro" id="IPR016067">
    <property type="entry name" value="S-AdoMet_deCO2ase_core"/>
</dbReference>
<dbReference type="GO" id="GO:0004014">
    <property type="term" value="F:adenosylmethionine decarboxylase activity"/>
    <property type="evidence" value="ECO:0007669"/>
    <property type="project" value="EnsemblPlants"/>
</dbReference>
<evidence type="ECO:0008006" key="7">
    <source>
        <dbReference type="Google" id="ProtNLM"/>
    </source>
</evidence>
<dbReference type="Gramene" id="ONK78540">
    <property type="protein sequence ID" value="ONK78540"/>
    <property type="gene ID" value="A4U43_C02F19900"/>
</dbReference>
<proteinExistence type="inferred from homology"/>
<dbReference type="GO" id="GO:0099402">
    <property type="term" value="P:plant organ development"/>
    <property type="evidence" value="ECO:0007669"/>
    <property type="project" value="EnsemblPlants"/>
</dbReference>
<comment type="similarity">
    <text evidence="2">Belongs to the eukaryotic AdoMetDC family.</text>
</comment>
<dbReference type="Gene3D" id="3.60.90.10">
    <property type="entry name" value="S-adenosylmethionine decarboxylase"/>
    <property type="match status" value="1"/>
</dbReference>
<dbReference type="SUPFAM" id="SSF56276">
    <property type="entry name" value="S-adenosylmethionine decarboxylase"/>
    <property type="match status" value="1"/>
</dbReference>
<evidence type="ECO:0000256" key="1">
    <source>
        <dbReference type="ARBA" id="ARBA00004911"/>
    </source>
</evidence>